<dbReference type="SUPFAM" id="SSF103473">
    <property type="entry name" value="MFS general substrate transporter"/>
    <property type="match status" value="1"/>
</dbReference>
<keyword evidence="2 5" id="KW-0812">Transmembrane</keyword>
<organism evidence="6 7">
    <name type="scientific">Nonomuraea diastatica</name>
    <dbReference type="NCBI Taxonomy" id="1848329"/>
    <lineage>
        <taxon>Bacteria</taxon>
        <taxon>Bacillati</taxon>
        <taxon>Actinomycetota</taxon>
        <taxon>Actinomycetes</taxon>
        <taxon>Streptosporangiales</taxon>
        <taxon>Streptosporangiaceae</taxon>
        <taxon>Nonomuraea</taxon>
    </lineage>
</organism>
<protein>
    <submittedName>
        <fullName evidence="6">MFS transporter</fullName>
    </submittedName>
</protein>
<dbReference type="PANTHER" id="PTHR42718:SF39">
    <property type="entry name" value="ACTINORHODIN TRANSPORTER-RELATED"/>
    <property type="match status" value="1"/>
</dbReference>
<comment type="caution">
    <text evidence="6">The sequence shown here is derived from an EMBL/GenBank/DDBJ whole genome shotgun (WGS) entry which is preliminary data.</text>
</comment>
<dbReference type="InterPro" id="IPR011701">
    <property type="entry name" value="MFS"/>
</dbReference>
<dbReference type="Pfam" id="PF07690">
    <property type="entry name" value="MFS_1"/>
    <property type="match status" value="1"/>
</dbReference>
<evidence type="ECO:0000256" key="3">
    <source>
        <dbReference type="ARBA" id="ARBA00022989"/>
    </source>
</evidence>
<dbReference type="RefSeq" id="WP_132515973.1">
    <property type="nucleotide sequence ID" value="NZ_SMKP01000157.1"/>
</dbReference>
<feature type="non-terminal residue" evidence="6">
    <location>
        <position position="1"/>
    </location>
</feature>
<dbReference type="Gene3D" id="1.20.1250.20">
    <property type="entry name" value="MFS general substrate transporter like domains"/>
    <property type="match status" value="1"/>
</dbReference>
<proteinExistence type="predicted"/>
<feature type="transmembrane region" description="Helical" evidence="5">
    <location>
        <begin position="106"/>
        <end position="129"/>
    </location>
</feature>
<feature type="transmembrane region" description="Helical" evidence="5">
    <location>
        <begin position="73"/>
        <end position="94"/>
    </location>
</feature>
<dbReference type="PANTHER" id="PTHR42718">
    <property type="entry name" value="MAJOR FACILITATOR SUPERFAMILY MULTIDRUG TRANSPORTER MFSC"/>
    <property type="match status" value="1"/>
</dbReference>
<dbReference type="Proteomes" id="UP000294543">
    <property type="component" value="Unassembled WGS sequence"/>
</dbReference>
<reference evidence="6 7" key="1">
    <citation type="submission" date="2019-03" db="EMBL/GenBank/DDBJ databases">
        <title>Draft genome sequences of novel Actinobacteria.</title>
        <authorList>
            <person name="Sahin N."/>
            <person name="Ay H."/>
            <person name="Saygin H."/>
        </authorList>
    </citation>
    <scope>NUCLEOTIDE SEQUENCE [LARGE SCALE GENOMIC DNA]</scope>
    <source>
        <strain evidence="6 7">KC712</strain>
    </source>
</reference>
<keyword evidence="4 5" id="KW-0472">Membrane</keyword>
<gene>
    <name evidence="6" type="ORF">E1294_38850</name>
</gene>
<feature type="transmembrane region" description="Helical" evidence="5">
    <location>
        <begin position="174"/>
        <end position="196"/>
    </location>
</feature>
<keyword evidence="7" id="KW-1185">Reference proteome</keyword>
<keyword evidence="3 5" id="KW-1133">Transmembrane helix</keyword>
<evidence type="ECO:0000313" key="7">
    <source>
        <dbReference type="Proteomes" id="UP000294543"/>
    </source>
</evidence>
<accession>A0A4R4W629</accession>
<evidence type="ECO:0000256" key="4">
    <source>
        <dbReference type="ARBA" id="ARBA00023136"/>
    </source>
</evidence>
<dbReference type="AlphaFoldDB" id="A0A4R4W629"/>
<evidence type="ECO:0000256" key="5">
    <source>
        <dbReference type="SAM" id="Phobius"/>
    </source>
</evidence>
<comment type="subcellular location">
    <subcellularLocation>
        <location evidence="1">Membrane</location>
        <topology evidence="1">Multi-pass membrane protein</topology>
    </subcellularLocation>
</comment>
<dbReference type="InterPro" id="IPR036259">
    <property type="entry name" value="MFS_trans_sf"/>
</dbReference>
<dbReference type="EMBL" id="SMKP01000157">
    <property type="protein sequence ID" value="TDD14078.1"/>
    <property type="molecule type" value="Genomic_DNA"/>
</dbReference>
<evidence type="ECO:0000313" key="6">
    <source>
        <dbReference type="EMBL" id="TDD14078.1"/>
    </source>
</evidence>
<dbReference type="OrthoDB" id="4532109at2"/>
<dbReference type="GO" id="GO:0016020">
    <property type="term" value="C:membrane"/>
    <property type="evidence" value="ECO:0007669"/>
    <property type="project" value="UniProtKB-SubCell"/>
</dbReference>
<sequence length="259" mass="26561">REAGWPWWTWAGLAVAVSVLGCFAATLPRRPAPLIHPSVWRDRTARWGVLLVFVFNAGVPSFTYLLFVHLQTALGYAVVAAALMSAPFAAAAVLGSRVAPALSHRYGSAVLTVASLMLAGMVLGLALLVQTGVGHWAAIPVLAVGGVAFGSFTASVFALVLAKVDGAAAGSVSGLLPTAQQLGGSIGVAAAGLAYFTSPGGAFWHAMIYEAAVFVVAALVSLRLRGRLLVEAEPVAQDAGRAGCRSRRMPSGEDAVRGG</sequence>
<dbReference type="GO" id="GO:0022857">
    <property type="term" value="F:transmembrane transporter activity"/>
    <property type="evidence" value="ECO:0007669"/>
    <property type="project" value="InterPro"/>
</dbReference>
<feature type="transmembrane region" description="Helical" evidence="5">
    <location>
        <begin position="202"/>
        <end position="222"/>
    </location>
</feature>
<evidence type="ECO:0000256" key="1">
    <source>
        <dbReference type="ARBA" id="ARBA00004141"/>
    </source>
</evidence>
<feature type="transmembrane region" description="Helical" evidence="5">
    <location>
        <begin position="47"/>
        <end position="67"/>
    </location>
</feature>
<feature type="transmembrane region" description="Helical" evidence="5">
    <location>
        <begin position="6"/>
        <end position="27"/>
    </location>
</feature>
<feature type="transmembrane region" description="Helical" evidence="5">
    <location>
        <begin position="135"/>
        <end position="162"/>
    </location>
</feature>
<evidence type="ECO:0000256" key="2">
    <source>
        <dbReference type="ARBA" id="ARBA00022692"/>
    </source>
</evidence>
<name>A0A4R4W629_9ACTN</name>